<dbReference type="EMBL" id="CAJMWT010006906">
    <property type="protein sequence ID" value="CAE6521106.1"/>
    <property type="molecule type" value="Genomic_DNA"/>
</dbReference>
<dbReference type="Proteomes" id="UP000663843">
    <property type="component" value="Unassembled WGS sequence"/>
</dbReference>
<evidence type="ECO:0000313" key="2">
    <source>
        <dbReference type="Proteomes" id="UP000663843"/>
    </source>
</evidence>
<proteinExistence type="predicted"/>
<protein>
    <submittedName>
        <fullName evidence="1">Uncharacterized protein</fullName>
    </submittedName>
</protein>
<reference evidence="1" key="1">
    <citation type="submission" date="2021-01" db="EMBL/GenBank/DDBJ databases">
        <authorList>
            <person name="Kaushik A."/>
        </authorList>
    </citation>
    <scope>NUCLEOTIDE SEQUENCE</scope>
    <source>
        <strain evidence="1">AG2-2IIIB</strain>
    </source>
</reference>
<comment type="caution">
    <text evidence="1">The sequence shown here is derived from an EMBL/GenBank/DDBJ whole genome shotgun (WGS) entry which is preliminary data.</text>
</comment>
<evidence type="ECO:0000313" key="1">
    <source>
        <dbReference type="EMBL" id="CAE6521106.1"/>
    </source>
</evidence>
<dbReference type="AlphaFoldDB" id="A0A8H3DCU9"/>
<accession>A0A8H3DCU9</accession>
<name>A0A8H3DCU9_9AGAM</name>
<gene>
    <name evidence="1" type="ORF">RDB_LOCUS165349</name>
</gene>
<sequence length="70" mass="7746">MAAVSRLVSQASRILPNDNTESINARLRIPNFSDFLHLVKTLKNVDIHACHRGKLQAVVQAEPVVIDENA</sequence>
<organism evidence="1 2">
    <name type="scientific">Rhizoctonia solani</name>
    <dbReference type="NCBI Taxonomy" id="456999"/>
    <lineage>
        <taxon>Eukaryota</taxon>
        <taxon>Fungi</taxon>
        <taxon>Dikarya</taxon>
        <taxon>Basidiomycota</taxon>
        <taxon>Agaricomycotina</taxon>
        <taxon>Agaricomycetes</taxon>
        <taxon>Cantharellales</taxon>
        <taxon>Ceratobasidiaceae</taxon>
        <taxon>Rhizoctonia</taxon>
    </lineage>
</organism>